<dbReference type="STRING" id="1810919.A0A3D8SJI3"/>
<gene>
    <name evidence="4" type="ORF">DSM5745_03129</name>
</gene>
<dbReference type="Proteomes" id="UP000256690">
    <property type="component" value="Unassembled WGS sequence"/>
</dbReference>
<proteinExistence type="predicted"/>
<reference evidence="4 5" key="1">
    <citation type="journal article" date="2018" name="IMA Fungus">
        <title>IMA Genome-F 9: Draft genome sequence of Annulohypoxylon stygium, Aspergillus mulundensis, Berkeleyomyces basicola (syn. Thielaviopsis basicola), Ceratocystis smalleyi, two Cercospora beticola strains, Coleophoma cylindrospora, Fusarium fracticaudum, Phialophora cf. hyalina, and Morchella septimelata.</title>
        <authorList>
            <person name="Wingfield B.D."/>
            <person name="Bills G.F."/>
            <person name="Dong Y."/>
            <person name="Huang W."/>
            <person name="Nel W.J."/>
            <person name="Swalarsk-Parry B.S."/>
            <person name="Vaghefi N."/>
            <person name="Wilken P.M."/>
            <person name="An Z."/>
            <person name="de Beer Z.W."/>
            <person name="De Vos L."/>
            <person name="Chen L."/>
            <person name="Duong T.A."/>
            <person name="Gao Y."/>
            <person name="Hammerbacher A."/>
            <person name="Kikkert J.R."/>
            <person name="Li Y."/>
            <person name="Li H."/>
            <person name="Li K."/>
            <person name="Li Q."/>
            <person name="Liu X."/>
            <person name="Ma X."/>
            <person name="Naidoo K."/>
            <person name="Pethybridge S.J."/>
            <person name="Sun J."/>
            <person name="Steenkamp E.T."/>
            <person name="van der Nest M.A."/>
            <person name="van Wyk S."/>
            <person name="Wingfield M.J."/>
            <person name="Xiong C."/>
            <person name="Yue Q."/>
            <person name="Zhang X."/>
        </authorList>
    </citation>
    <scope>NUCLEOTIDE SEQUENCE [LARGE SCALE GENOMIC DNA]</scope>
    <source>
        <strain evidence="4 5">DSM 5745</strain>
    </source>
</reference>
<protein>
    <submittedName>
        <fullName evidence="4">Uncharacterized protein</fullName>
    </submittedName>
</protein>
<name>A0A3D8SJI3_9EURO</name>
<dbReference type="InterPro" id="IPR042099">
    <property type="entry name" value="ANL_N_sf"/>
</dbReference>
<evidence type="ECO:0000313" key="4">
    <source>
        <dbReference type="EMBL" id="RDW86487.1"/>
    </source>
</evidence>
<feature type="region of interest" description="Disordered" evidence="1">
    <location>
        <begin position="30"/>
        <end position="49"/>
    </location>
</feature>
<accession>A0A3D8SJI3</accession>
<feature type="compositionally biased region" description="Polar residues" evidence="1">
    <location>
        <begin position="31"/>
        <end position="43"/>
    </location>
</feature>
<feature type="domain" description="AMP-binding enzyme C-terminal" evidence="3">
    <location>
        <begin position="462"/>
        <end position="542"/>
    </location>
</feature>
<dbReference type="AlphaFoldDB" id="A0A3D8SJI3"/>
<dbReference type="Pfam" id="PF13193">
    <property type="entry name" value="AMP-binding_C"/>
    <property type="match status" value="1"/>
</dbReference>
<organism evidence="4 5">
    <name type="scientific">Aspergillus mulundensis</name>
    <dbReference type="NCBI Taxonomy" id="1810919"/>
    <lineage>
        <taxon>Eukaryota</taxon>
        <taxon>Fungi</taxon>
        <taxon>Dikarya</taxon>
        <taxon>Ascomycota</taxon>
        <taxon>Pezizomycotina</taxon>
        <taxon>Eurotiomycetes</taxon>
        <taxon>Eurotiomycetidae</taxon>
        <taxon>Eurotiales</taxon>
        <taxon>Aspergillaceae</taxon>
        <taxon>Aspergillus</taxon>
        <taxon>Aspergillus subgen. Nidulantes</taxon>
    </lineage>
</organism>
<dbReference type="PANTHER" id="PTHR24096">
    <property type="entry name" value="LONG-CHAIN-FATTY-ACID--COA LIGASE"/>
    <property type="match status" value="1"/>
</dbReference>
<dbReference type="InterPro" id="IPR045851">
    <property type="entry name" value="AMP-bd_C_sf"/>
</dbReference>
<dbReference type="GeneID" id="38113499"/>
<dbReference type="Pfam" id="PF00501">
    <property type="entry name" value="AMP-binding"/>
    <property type="match status" value="1"/>
</dbReference>
<sequence length="556" mass="59774">MIFHPPSWLPAIPEDLSKVGTVGEFVLRGPSSAQESATESKNPLVSADGTKRKSYRQLAEDVEALAAGLAQELQWSSNESAQGDMIIGIWSENTVDYHTYCFATHRLGGTSLVLHASTSSEENIRHLKASNCSVLIVSPALVEAGRAAAAALRGLRVYLTASLAEDSSSGFKTIEQLLESGRTLGPVPVLGKPCPIAYLCATSGTSGAQKLARLTHSGIITNILQMNAVASLSHNPAGEVALGCLPFSHVQGLVAALSHIYLRDELIVHPTFDMKAVLMSIQVHRINRLYVVPAILAALVANPFLFKAFDLSSVDKVLVGAGALAHGLYTRVKAAQPGWAITVGYGLTESSVGVSLSSPHEYLPGSIGVLLPLYQARLVREDGSEVEGFDEPGELLLASPNQAAGYLGDDEATATTFRDGWLHTGDVALFRQSPKGDAHLYIVDRLKDMIKVKGMQISPVAIEDCLRQHPGVVDVAVIGVPDYLAGERPKAFIVPAKKPAEGEVEALFDDWDEFVQSKLTELHWLRGRYELLEALPRTPSGKVTKGVLRRRQESKD</sequence>
<evidence type="ECO:0000313" key="5">
    <source>
        <dbReference type="Proteomes" id="UP000256690"/>
    </source>
</evidence>
<feature type="domain" description="AMP-dependent synthetase/ligase" evidence="2">
    <location>
        <begin position="44"/>
        <end position="407"/>
    </location>
</feature>
<dbReference type="RefSeq" id="XP_026606011.1">
    <property type="nucleotide sequence ID" value="XM_026745145.1"/>
</dbReference>
<keyword evidence="5" id="KW-1185">Reference proteome</keyword>
<dbReference type="Gene3D" id="3.40.50.12780">
    <property type="entry name" value="N-terminal domain of ligase-like"/>
    <property type="match status" value="1"/>
</dbReference>
<dbReference type="OrthoDB" id="6509636at2759"/>
<dbReference type="SUPFAM" id="SSF56801">
    <property type="entry name" value="Acetyl-CoA synthetase-like"/>
    <property type="match status" value="1"/>
</dbReference>
<dbReference type="PANTHER" id="PTHR24096:SF422">
    <property type="entry name" value="BCDNA.GH02901"/>
    <property type="match status" value="1"/>
</dbReference>
<evidence type="ECO:0000259" key="2">
    <source>
        <dbReference type="Pfam" id="PF00501"/>
    </source>
</evidence>
<dbReference type="InterPro" id="IPR000873">
    <property type="entry name" value="AMP-dep_synth/lig_dom"/>
</dbReference>
<dbReference type="GO" id="GO:0016405">
    <property type="term" value="F:CoA-ligase activity"/>
    <property type="evidence" value="ECO:0007669"/>
    <property type="project" value="TreeGrafter"/>
</dbReference>
<dbReference type="Gene3D" id="3.30.300.30">
    <property type="match status" value="1"/>
</dbReference>
<evidence type="ECO:0000259" key="3">
    <source>
        <dbReference type="Pfam" id="PF13193"/>
    </source>
</evidence>
<evidence type="ECO:0000256" key="1">
    <source>
        <dbReference type="SAM" id="MobiDB-lite"/>
    </source>
</evidence>
<comment type="caution">
    <text evidence="4">The sequence shown here is derived from an EMBL/GenBank/DDBJ whole genome shotgun (WGS) entry which is preliminary data.</text>
</comment>
<dbReference type="EMBL" id="PVWQ01000003">
    <property type="protein sequence ID" value="RDW86487.1"/>
    <property type="molecule type" value="Genomic_DNA"/>
</dbReference>
<dbReference type="InterPro" id="IPR025110">
    <property type="entry name" value="AMP-bd_C"/>
</dbReference>